<feature type="compositionally biased region" description="Basic and acidic residues" evidence="1">
    <location>
        <begin position="27"/>
        <end position="38"/>
    </location>
</feature>
<dbReference type="AlphaFoldDB" id="A0A812IQG3"/>
<feature type="region of interest" description="Disordered" evidence="1">
    <location>
        <begin position="1"/>
        <end position="146"/>
    </location>
</feature>
<feature type="compositionally biased region" description="Basic and acidic residues" evidence="1">
    <location>
        <begin position="112"/>
        <end position="125"/>
    </location>
</feature>
<sequence>MQERSEHLAQMDAAQMTWTSKLSETAKSIKEATRDAHLTDSGAIEIASGDEEDEDEMEDAVDQAAQEAAKAEVRQQRVAHHHAELEKALKAVRDEAVAGSDKRERTPRRSQVKAEVKEEAKDTKDASNPGGASKDGEPKDGHAIVEFPHSVHLEPDFVDERLVTYGWWDPRIEENARALDIANGHTV</sequence>
<feature type="compositionally biased region" description="Polar residues" evidence="1">
    <location>
        <begin position="16"/>
        <end position="26"/>
    </location>
</feature>
<evidence type="ECO:0000313" key="2">
    <source>
        <dbReference type="EMBL" id="CAE7174499.1"/>
    </source>
</evidence>
<keyword evidence="3" id="KW-1185">Reference proteome</keyword>
<gene>
    <name evidence="2" type="ORF">SNEC2469_LOCUS574</name>
</gene>
<feature type="non-terminal residue" evidence="2">
    <location>
        <position position="187"/>
    </location>
</feature>
<feature type="compositionally biased region" description="Basic and acidic residues" evidence="1">
    <location>
        <begin position="69"/>
        <end position="104"/>
    </location>
</feature>
<feature type="non-terminal residue" evidence="2">
    <location>
        <position position="1"/>
    </location>
</feature>
<reference evidence="2" key="1">
    <citation type="submission" date="2021-02" db="EMBL/GenBank/DDBJ databases">
        <authorList>
            <person name="Dougan E. K."/>
            <person name="Rhodes N."/>
            <person name="Thang M."/>
            <person name="Chan C."/>
        </authorList>
    </citation>
    <scope>NUCLEOTIDE SEQUENCE</scope>
</reference>
<feature type="compositionally biased region" description="Basic and acidic residues" evidence="1">
    <location>
        <begin position="134"/>
        <end position="146"/>
    </location>
</feature>
<evidence type="ECO:0000256" key="1">
    <source>
        <dbReference type="SAM" id="MobiDB-lite"/>
    </source>
</evidence>
<name>A0A812IQG3_9DINO</name>
<organism evidence="2 3">
    <name type="scientific">Symbiodinium necroappetens</name>
    <dbReference type="NCBI Taxonomy" id="1628268"/>
    <lineage>
        <taxon>Eukaryota</taxon>
        <taxon>Sar</taxon>
        <taxon>Alveolata</taxon>
        <taxon>Dinophyceae</taxon>
        <taxon>Suessiales</taxon>
        <taxon>Symbiodiniaceae</taxon>
        <taxon>Symbiodinium</taxon>
    </lineage>
</organism>
<dbReference type="Proteomes" id="UP000601435">
    <property type="component" value="Unassembled WGS sequence"/>
</dbReference>
<feature type="compositionally biased region" description="Acidic residues" evidence="1">
    <location>
        <begin position="48"/>
        <end position="61"/>
    </location>
</feature>
<protein>
    <submittedName>
        <fullName evidence="2">Uncharacterized protein</fullName>
    </submittedName>
</protein>
<dbReference type="OrthoDB" id="10628983at2759"/>
<dbReference type="EMBL" id="CAJNJA010003440">
    <property type="protein sequence ID" value="CAE7174499.1"/>
    <property type="molecule type" value="Genomic_DNA"/>
</dbReference>
<proteinExistence type="predicted"/>
<accession>A0A812IQG3</accession>
<comment type="caution">
    <text evidence="2">The sequence shown here is derived from an EMBL/GenBank/DDBJ whole genome shotgun (WGS) entry which is preliminary data.</text>
</comment>
<evidence type="ECO:0000313" key="3">
    <source>
        <dbReference type="Proteomes" id="UP000601435"/>
    </source>
</evidence>